<dbReference type="InterPro" id="IPR011249">
    <property type="entry name" value="Metalloenz_LuxS/M16"/>
</dbReference>
<organism evidence="6 7">
    <name type="scientific">Syntrophotalea acetylenica</name>
    <name type="common">Pelobacter acetylenicus</name>
    <dbReference type="NCBI Taxonomy" id="29542"/>
    <lineage>
        <taxon>Bacteria</taxon>
        <taxon>Pseudomonadati</taxon>
        <taxon>Thermodesulfobacteriota</taxon>
        <taxon>Desulfuromonadia</taxon>
        <taxon>Desulfuromonadales</taxon>
        <taxon>Syntrophotaleaceae</taxon>
        <taxon>Syntrophotalea</taxon>
    </lineage>
</organism>
<gene>
    <name evidence="6" type="ORF">A7E75_00045</name>
</gene>
<dbReference type="AlphaFoldDB" id="A0A1L3GCB3"/>
<dbReference type="PROSITE" id="PS00143">
    <property type="entry name" value="INSULINASE"/>
    <property type="match status" value="1"/>
</dbReference>
<dbReference type="GO" id="GO:0004222">
    <property type="term" value="F:metalloendopeptidase activity"/>
    <property type="evidence" value="ECO:0007669"/>
    <property type="project" value="InterPro"/>
</dbReference>
<evidence type="ECO:0000259" key="5">
    <source>
        <dbReference type="Pfam" id="PF05193"/>
    </source>
</evidence>
<evidence type="ECO:0000313" key="7">
    <source>
        <dbReference type="Proteomes" id="UP000182264"/>
    </source>
</evidence>
<dbReference type="SUPFAM" id="SSF63411">
    <property type="entry name" value="LuxS/MPP-like metallohydrolase"/>
    <property type="match status" value="2"/>
</dbReference>
<sequence length="498" mass="56110">MSILSGWRRVAAFFLCFLWVSVGQAQPLAEKVREHVFANGLRLLVVERSNAPIFTAHLTVGVGSVDETNGNRGVAHFLEHLRFKGTKTLGTRNYAAEKPLLEAIEETGETLDRLRRDPRADQQQIAALETRLAELQHKHQAFVVSDEASNIYARNGGVGYNAFTSKDLTSYVVSLPSNKLELWAAVESDRMANTVLREFYTERQVILEERRRSYDGNPRGLLYEHLLATAFIAHPYRHPIIGWSSDIENLSPADVRGFMDKYYAPANTVIALVGDVDFDACVDTVGRYFGHLPAGTVVPPVATIEPVQRGERRVEVVFDAQPMLAIAYHKPTLPAADDYVFDVIDLLLGYGRTSQLYQRLVVEKQLAADVATYGAPGARYPNLFVISVVPRYPHTVEELEKAVYQELERFGREPVSETDLDRIRRRLQVDQLRSLQDNDGLARTLTHFQTIVGDWRYLTEYDRRIAAITPADVSDVVRRYLTAENRTVAVLKPKGQTP</sequence>
<dbReference type="EMBL" id="CP015518">
    <property type="protein sequence ID" value="APG23591.1"/>
    <property type="molecule type" value="Genomic_DNA"/>
</dbReference>
<dbReference type="Proteomes" id="UP000182264">
    <property type="component" value="Chromosome"/>
</dbReference>
<name>A0A1L3GCB3_SYNAC</name>
<dbReference type="GO" id="GO:0046872">
    <property type="term" value="F:metal ion binding"/>
    <property type="evidence" value="ECO:0007669"/>
    <property type="project" value="InterPro"/>
</dbReference>
<evidence type="ECO:0000256" key="3">
    <source>
        <dbReference type="RuleBase" id="RU004447"/>
    </source>
</evidence>
<evidence type="ECO:0000313" key="6">
    <source>
        <dbReference type="EMBL" id="APG23591.1"/>
    </source>
</evidence>
<accession>A0A1L3GCB3</accession>
<dbReference type="STRING" id="29542.A6070_08650"/>
<dbReference type="Pfam" id="PF00675">
    <property type="entry name" value="Peptidase_M16"/>
    <property type="match status" value="2"/>
</dbReference>
<dbReference type="PANTHER" id="PTHR11851">
    <property type="entry name" value="METALLOPROTEASE"/>
    <property type="match status" value="1"/>
</dbReference>
<proteinExistence type="inferred from homology"/>
<dbReference type="Gene3D" id="3.30.830.10">
    <property type="entry name" value="Metalloenzyme, LuxS/M16 peptidase-like"/>
    <property type="match status" value="2"/>
</dbReference>
<dbReference type="InterPro" id="IPR011765">
    <property type="entry name" value="Pept_M16_N"/>
</dbReference>
<keyword evidence="7" id="KW-1185">Reference proteome</keyword>
<dbReference type="KEGG" id="pace:A6070_08650"/>
<dbReference type="GO" id="GO:0006508">
    <property type="term" value="P:proteolysis"/>
    <property type="evidence" value="ECO:0007669"/>
    <property type="project" value="InterPro"/>
</dbReference>
<dbReference type="InterPro" id="IPR050361">
    <property type="entry name" value="MPP/UQCRC_Complex"/>
</dbReference>
<feature type="domain" description="Peptidase M16 C-terminal" evidence="5">
    <location>
        <begin position="249"/>
        <end position="427"/>
    </location>
</feature>
<dbReference type="PANTHER" id="PTHR11851:SF49">
    <property type="entry name" value="MITOCHONDRIAL-PROCESSING PEPTIDASE SUBUNIT ALPHA"/>
    <property type="match status" value="1"/>
</dbReference>
<evidence type="ECO:0000259" key="4">
    <source>
        <dbReference type="Pfam" id="PF00675"/>
    </source>
</evidence>
<dbReference type="OrthoDB" id="9811314at2"/>
<evidence type="ECO:0000256" key="2">
    <source>
        <dbReference type="ARBA" id="ARBA00007261"/>
    </source>
</evidence>
<dbReference type="Pfam" id="PF05193">
    <property type="entry name" value="Peptidase_M16_C"/>
    <property type="match status" value="1"/>
</dbReference>
<dbReference type="RefSeq" id="WP_072285404.1">
    <property type="nucleotide sequence ID" value="NZ_CP015455.1"/>
</dbReference>
<protein>
    <submittedName>
        <fullName evidence="6">Peptidase M16</fullName>
    </submittedName>
</protein>
<comment type="similarity">
    <text evidence="2 3">Belongs to the peptidase M16 family.</text>
</comment>
<dbReference type="InterPro" id="IPR001431">
    <property type="entry name" value="Pept_M16_Zn_BS"/>
</dbReference>
<dbReference type="InterPro" id="IPR007863">
    <property type="entry name" value="Peptidase_M16_C"/>
</dbReference>
<comment type="cofactor">
    <cofactor evidence="1">
        <name>Zn(2+)</name>
        <dbReference type="ChEBI" id="CHEBI:29105"/>
    </cofactor>
</comment>
<feature type="domain" description="Peptidase M16 N-terminal" evidence="4">
    <location>
        <begin position="155"/>
        <end position="241"/>
    </location>
</feature>
<reference evidence="6 7" key="1">
    <citation type="journal article" date="2017" name="Genome Announc.">
        <title>Complete Genome Sequences of Two Acetylene-Fermenting Pelobacter acetylenicus Strains.</title>
        <authorList>
            <person name="Sutton J.M."/>
            <person name="Baesman S.M."/>
            <person name="Fierst J.L."/>
            <person name="Poret-Peterson A.T."/>
            <person name="Oremland R.S."/>
            <person name="Dunlap D.S."/>
            <person name="Akob D.M."/>
        </authorList>
    </citation>
    <scope>NUCLEOTIDE SEQUENCE [LARGE SCALE GENOMIC DNA]</scope>
    <source>
        <strain evidence="6 7">DSM 3247</strain>
    </source>
</reference>
<evidence type="ECO:0000256" key="1">
    <source>
        <dbReference type="ARBA" id="ARBA00001947"/>
    </source>
</evidence>
<feature type="domain" description="Peptidase M16 N-terminal" evidence="4">
    <location>
        <begin position="46"/>
        <end position="95"/>
    </location>
</feature>